<feature type="compositionally biased region" description="Gly residues" evidence="1">
    <location>
        <begin position="171"/>
        <end position="181"/>
    </location>
</feature>
<feature type="compositionally biased region" description="Basic and acidic residues" evidence="1">
    <location>
        <begin position="1"/>
        <end position="12"/>
    </location>
</feature>
<feature type="region of interest" description="Disordered" evidence="1">
    <location>
        <begin position="1"/>
        <end position="184"/>
    </location>
</feature>
<gene>
    <name evidence="4" type="ORF">CILFYP54_00695</name>
</gene>
<dbReference type="Pfam" id="PF13529">
    <property type="entry name" value="Peptidase_C39_2"/>
    <property type="match status" value="1"/>
</dbReference>
<feature type="compositionally biased region" description="Low complexity" evidence="1">
    <location>
        <begin position="67"/>
        <end position="80"/>
    </location>
</feature>
<evidence type="ECO:0000256" key="1">
    <source>
        <dbReference type="SAM" id="MobiDB-lite"/>
    </source>
</evidence>
<feature type="compositionally biased region" description="Polar residues" evidence="1">
    <location>
        <begin position="122"/>
        <end position="139"/>
    </location>
</feature>
<feature type="compositionally biased region" description="Basic and acidic residues" evidence="1">
    <location>
        <begin position="97"/>
        <end position="113"/>
    </location>
</feature>
<dbReference type="InterPro" id="IPR039564">
    <property type="entry name" value="Peptidase_C39-like"/>
</dbReference>
<name>A0A6N3BS11_9ACTN</name>
<reference evidence="4" key="1">
    <citation type="submission" date="2019-11" db="EMBL/GenBank/DDBJ databases">
        <authorList>
            <person name="Feng L."/>
        </authorList>
    </citation>
    <scope>NUCLEOTIDE SEQUENCE</scope>
    <source>
        <strain evidence="4">CintestinalisLFYP54</strain>
    </source>
</reference>
<feature type="transmembrane region" description="Helical" evidence="2">
    <location>
        <begin position="196"/>
        <end position="217"/>
    </location>
</feature>
<evidence type="ECO:0000259" key="3">
    <source>
        <dbReference type="Pfam" id="PF13529"/>
    </source>
</evidence>
<accession>A0A6N3BS11</accession>
<protein>
    <recommendedName>
        <fullName evidence="3">Peptidase C39-like domain-containing protein</fullName>
    </recommendedName>
</protein>
<keyword evidence="2" id="KW-0472">Membrane</keyword>
<dbReference type="EMBL" id="CACRTN010000015">
    <property type="protein sequence ID" value="VYU07500.1"/>
    <property type="molecule type" value="Genomic_DNA"/>
</dbReference>
<keyword evidence="2" id="KW-1133">Transmembrane helix</keyword>
<feature type="domain" description="Peptidase C39-like" evidence="3">
    <location>
        <begin position="272"/>
        <end position="402"/>
    </location>
</feature>
<evidence type="ECO:0000256" key="2">
    <source>
        <dbReference type="SAM" id="Phobius"/>
    </source>
</evidence>
<sequence length="428" mass="46056">MDDRYRGDDPRRSVRLASSANNGATRDRAPLPLGVNERTRGVGSRPMNGNGVRPGNGAAPHPEFRPPARAAANAPAYRGPRTPRSPSAHAPQPQGARDPRPMRRDSYGRDSRVGRAYPDPQTRPTGRPSSRGRAQNQPSRGAGQRRTLNGSYAHTPSRHRSSKGRGSRAGYVGGPLRGGRNTGRIFSRPTWRSVLFSPRGIAALLVIAVIGAGGLGINAKIQRDKAEEAARIEAKKEKERLAKQTVDPFKLGPTAIPVSTPRSQWTAGPMPHLYQTDPLWANKPYAGSNIRIAGCGPTSLSMVYTYLTGKTDLDPVAMASFAEEHNFAPTGATEWRFMTDGAAAIGLRSTPVAPSRASIASALDAGMPIICCLTPGDFTTVGHFLVIKGMDSRGMVEIHDPNSPYNSAKRWPISQILPQIEALWAFSL</sequence>
<organism evidence="4">
    <name type="scientific">Collinsella intestinalis</name>
    <dbReference type="NCBI Taxonomy" id="147207"/>
    <lineage>
        <taxon>Bacteria</taxon>
        <taxon>Bacillati</taxon>
        <taxon>Actinomycetota</taxon>
        <taxon>Coriobacteriia</taxon>
        <taxon>Coriobacteriales</taxon>
        <taxon>Coriobacteriaceae</taxon>
        <taxon>Collinsella</taxon>
    </lineage>
</organism>
<feature type="compositionally biased region" description="Basic residues" evidence="1">
    <location>
        <begin position="156"/>
        <end position="166"/>
    </location>
</feature>
<evidence type="ECO:0000313" key="4">
    <source>
        <dbReference type="EMBL" id="VYU07500.1"/>
    </source>
</evidence>
<proteinExistence type="predicted"/>
<dbReference type="Gene3D" id="3.90.70.10">
    <property type="entry name" value="Cysteine proteinases"/>
    <property type="match status" value="1"/>
</dbReference>
<keyword evidence="2" id="KW-0812">Transmembrane</keyword>
<dbReference type="AlphaFoldDB" id="A0A6N3BS11"/>